<keyword evidence="10 12" id="KW-0804">Transcription</keyword>
<feature type="domain" description="MH2" evidence="16">
    <location>
        <begin position="217"/>
        <end position="446"/>
    </location>
</feature>
<dbReference type="AlphaFoldDB" id="A0A667ZD84"/>
<evidence type="ECO:0000313" key="18">
    <source>
        <dbReference type="Proteomes" id="UP000472263"/>
    </source>
</evidence>
<feature type="domain" description="MH1" evidence="15">
    <location>
        <begin position="20"/>
        <end position="144"/>
    </location>
</feature>
<evidence type="ECO:0000256" key="7">
    <source>
        <dbReference type="ARBA" id="ARBA00022990"/>
    </source>
</evidence>
<dbReference type="InterPro" id="IPR003619">
    <property type="entry name" value="MAD_homology1_Dwarfin-type"/>
</dbReference>
<dbReference type="GO" id="GO:0005737">
    <property type="term" value="C:cytoplasm"/>
    <property type="evidence" value="ECO:0007669"/>
    <property type="project" value="UniProtKB-SubCell"/>
</dbReference>
<name>A0A667ZD84_9TELE</name>
<gene>
    <name evidence="17" type="primary">SMAD4</name>
    <name evidence="17" type="synonym">smad4a</name>
</gene>
<dbReference type="SMART" id="SM00523">
    <property type="entry name" value="DWA"/>
    <property type="match status" value="1"/>
</dbReference>
<comment type="similarity">
    <text evidence="1 12">Belongs to the dwarfin/SMAD family.</text>
</comment>
<dbReference type="GO" id="GO:0007179">
    <property type="term" value="P:transforming growth factor beta receptor signaling pathway"/>
    <property type="evidence" value="ECO:0007669"/>
    <property type="project" value="TreeGrafter"/>
</dbReference>
<dbReference type="InterPro" id="IPR001132">
    <property type="entry name" value="SMAD_dom_Dwarfin-type"/>
</dbReference>
<dbReference type="Proteomes" id="UP000472263">
    <property type="component" value="Chromosome 12"/>
</dbReference>
<dbReference type="GO" id="GO:0000978">
    <property type="term" value="F:RNA polymerase II cis-regulatory region sequence-specific DNA binding"/>
    <property type="evidence" value="ECO:0007669"/>
    <property type="project" value="TreeGrafter"/>
</dbReference>
<sequence>MDNNKMSITNTPTSNDACLSIVHSLMCHRQGGESESFAKRAIESLVKKLKEKKDELDSLITAITTNGAHPSKCVTIQRTLDGRLQVAGRKGFPHVVYARLWRWPDLHKNELKHVKYCQYAFDLKCDNVCVNPYHYERVVSPGIDLSGLTLSSPLLVKDEYDFDNQQSHSSSESHLQTIQHPPSRPGPQESFSTPALLPPSEASSSASTSAFSTPEYWCSIAYFEMDVQVGETFKVPSNCPIVTVDGYVDPSGGDRFCLGQLSNVHRTENIERARLHIGKGVQLECKGEGDVWVRCLSDHAVFVQSYYLDREAGRAPGDAVHKIYPSAYIKVFDLRQCHRQMQQQAATAQAAAAAQAAAVAGNIPGPGSVGGIAPAISLSAAAGIGVDDLRRLCILRMSFVKGWGPDYPRQSIKETPCWIEIHLHRALQLLDEVLHTMPIADPQPLD</sequence>
<feature type="compositionally biased region" description="Low complexity" evidence="14">
    <location>
        <begin position="192"/>
        <end position="208"/>
    </location>
</feature>
<keyword evidence="13" id="KW-0175">Coiled coil</keyword>
<evidence type="ECO:0000256" key="3">
    <source>
        <dbReference type="ARBA" id="ARBA00022499"/>
    </source>
</evidence>
<evidence type="ECO:0000256" key="1">
    <source>
        <dbReference type="ARBA" id="ARBA00005545"/>
    </source>
</evidence>
<protein>
    <recommendedName>
        <fullName evidence="12">Mothers against decapentaplegic homolog</fullName>
        <shortName evidence="12">MAD homolog</shortName>
        <shortName evidence="12">Mothers against DPP homolog</shortName>
    </recommendedName>
    <alternativeName>
        <fullName evidence="12">SMAD family member</fullName>
    </alternativeName>
</protein>
<feature type="region of interest" description="Disordered" evidence="14">
    <location>
        <begin position="164"/>
        <end position="208"/>
    </location>
</feature>
<dbReference type="Gene3D" id="2.60.200.10">
    <property type="match status" value="1"/>
</dbReference>
<feature type="coiled-coil region" evidence="13">
    <location>
        <begin position="35"/>
        <end position="66"/>
    </location>
</feature>
<evidence type="ECO:0000256" key="9">
    <source>
        <dbReference type="ARBA" id="ARBA00023125"/>
    </source>
</evidence>
<dbReference type="SUPFAM" id="SSF56366">
    <property type="entry name" value="SMAD MH1 domain"/>
    <property type="match status" value="1"/>
</dbReference>
<dbReference type="GO" id="GO:0030509">
    <property type="term" value="P:BMP signaling pathway"/>
    <property type="evidence" value="ECO:0007669"/>
    <property type="project" value="TreeGrafter"/>
</dbReference>
<dbReference type="GeneTree" id="ENSGT00940000157435"/>
<reference evidence="17" key="3">
    <citation type="submission" date="2025-09" db="UniProtKB">
        <authorList>
            <consortium name="Ensembl"/>
        </authorList>
    </citation>
    <scope>IDENTIFICATION</scope>
</reference>
<organism evidence="17 18">
    <name type="scientific">Myripristis murdjan</name>
    <name type="common">pinecone soldierfish</name>
    <dbReference type="NCBI Taxonomy" id="586833"/>
    <lineage>
        <taxon>Eukaryota</taxon>
        <taxon>Metazoa</taxon>
        <taxon>Chordata</taxon>
        <taxon>Craniata</taxon>
        <taxon>Vertebrata</taxon>
        <taxon>Euteleostomi</taxon>
        <taxon>Actinopterygii</taxon>
        <taxon>Neopterygii</taxon>
        <taxon>Teleostei</taxon>
        <taxon>Neoteleostei</taxon>
        <taxon>Acanthomorphata</taxon>
        <taxon>Holocentriformes</taxon>
        <taxon>Holocentridae</taxon>
        <taxon>Myripristis</taxon>
    </lineage>
</organism>
<keyword evidence="8 12" id="KW-0805">Transcription regulation</keyword>
<dbReference type="CDD" id="cd10498">
    <property type="entry name" value="MH2_SMAD_4"/>
    <property type="match status" value="1"/>
</dbReference>
<dbReference type="GO" id="GO:0030154">
    <property type="term" value="P:cell differentiation"/>
    <property type="evidence" value="ECO:0007669"/>
    <property type="project" value="TreeGrafter"/>
</dbReference>
<evidence type="ECO:0000256" key="12">
    <source>
        <dbReference type="RuleBase" id="RU361195"/>
    </source>
</evidence>
<keyword evidence="9" id="KW-0238">DNA-binding</keyword>
<evidence type="ECO:0000259" key="15">
    <source>
        <dbReference type="PROSITE" id="PS51075"/>
    </source>
</evidence>
<dbReference type="InterPro" id="IPR017855">
    <property type="entry name" value="SMAD-like_dom_sf"/>
</dbReference>
<dbReference type="PANTHER" id="PTHR13703:SF63">
    <property type="entry name" value="MOTHERS AGAINST DECAPENTAPLEGIC HOMOLOG 4"/>
    <property type="match status" value="1"/>
</dbReference>
<dbReference type="GO" id="GO:0000981">
    <property type="term" value="F:DNA-binding transcription factor activity, RNA polymerase II-specific"/>
    <property type="evidence" value="ECO:0007669"/>
    <property type="project" value="TreeGrafter"/>
</dbReference>
<dbReference type="FunFam" id="2.60.200.10:FF:000002">
    <property type="entry name" value="Mothers against decapentaplegic homolog"/>
    <property type="match status" value="1"/>
</dbReference>
<feature type="compositionally biased region" description="Low complexity" evidence="14">
    <location>
        <begin position="165"/>
        <end position="174"/>
    </location>
</feature>
<evidence type="ECO:0000256" key="4">
    <source>
        <dbReference type="ARBA" id="ARBA00022723"/>
    </source>
</evidence>
<comment type="subcellular location">
    <subcellularLocation>
        <location evidence="12">Cytoplasm</location>
    </subcellularLocation>
    <subcellularLocation>
        <location evidence="12">Nucleus</location>
    </subcellularLocation>
</comment>
<evidence type="ECO:0000256" key="5">
    <source>
        <dbReference type="ARBA" id="ARBA00022833"/>
    </source>
</evidence>
<evidence type="ECO:0000256" key="8">
    <source>
        <dbReference type="ARBA" id="ARBA00023015"/>
    </source>
</evidence>
<keyword evidence="3" id="KW-1017">Isopeptide bond</keyword>
<dbReference type="GO" id="GO:0009653">
    <property type="term" value="P:anatomical structure morphogenesis"/>
    <property type="evidence" value="ECO:0007669"/>
    <property type="project" value="TreeGrafter"/>
</dbReference>
<dbReference type="GO" id="GO:0070411">
    <property type="term" value="F:I-SMAD binding"/>
    <property type="evidence" value="ECO:0007669"/>
    <property type="project" value="TreeGrafter"/>
</dbReference>
<keyword evidence="4" id="KW-0479">Metal-binding</keyword>
<dbReference type="InterPro" id="IPR036578">
    <property type="entry name" value="SMAD_MH1_sf"/>
</dbReference>
<evidence type="ECO:0000256" key="13">
    <source>
        <dbReference type="SAM" id="Coils"/>
    </source>
</evidence>
<dbReference type="GO" id="GO:0060395">
    <property type="term" value="P:SMAD protein signal transduction"/>
    <property type="evidence" value="ECO:0007669"/>
    <property type="project" value="TreeGrafter"/>
</dbReference>
<keyword evidence="18" id="KW-1185">Reference proteome</keyword>
<dbReference type="CDD" id="cd10492">
    <property type="entry name" value="MH1_SMAD_4"/>
    <property type="match status" value="1"/>
</dbReference>
<keyword evidence="2 12" id="KW-0963">Cytoplasm</keyword>
<dbReference type="Pfam" id="PF03166">
    <property type="entry name" value="MH2"/>
    <property type="match status" value="1"/>
</dbReference>
<evidence type="ECO:0000256" key="6">
    <source>
        <dbReference type="ARBA" id="ARBA00022843"/>
    </source>
</evidence>
<dbReference type="Gene3D" id="3.90.520.10">
    <property type="entry name" value="SMAD MH1 domain"/>
    <property type="match status" value="1"/>
</dbReference>
<evidence type="ECO:0000256" key="11">
    <source>
        <dbReference type="ARBA" id="ARBA00023242"/>
    </source>
</evidence>
<dbReference type="FunFam" id="3.90.520.10:FF:000002">
    <property type="entry name" value="Mothers against decapentaplegic homolog"/>
    <property type="match status" value="1"/>
</dbReference>
<dbReference type="SMART" id="SM00524">
    <property type="entry name" value="DWB"/>
    <property type="match status" value="1"/>
</dbReference>
<evidence type="ECO:0000313" key="17">
    <source>
        <dbReference type="Ensembl" id="ENSMMDP00005033919.1"/>
    </source>
</evidence>
<proteinExistence type="inferred from homology"/>
<dbReference type="Pfam" id="PF03165">
    <property type="entry name" value="MH1"/>
    <property type="match status" value="1"/>
</dbReference>
<evidence type="ECO:0000256" key="14">
    <source>
        <dbReference type="SAM" id="MobiDB-lite"/>
    </source>
</evidence>
<dbReference type="PANTHER" id="PTHR13703">
    <property type="entry name" value="SMAD"/>
    <property type="match status" value="1"/>
</dbReference>
<reference evidence="17" key="1">
    <citation type="submission" date="2019-06" db="EMBL/GenBank/DDBJ databases">
        <authorList>
            <consortium name="Wellcome Sanger Institute Data Sharing"/>
        </authorList>
    </citation>
    <scope>NUCLEOTIDE SEQUENCE [LARGE SCALE GENOMIC DNA]</scope>
</reference>
<dbReference type="InterPro" id="IPR013790">
    <property type="entry name" value="Dwarfin"/>
</dbReference>
<reference evidence="17" key="2">
    <citation type="submission" date="2025-08" db="UniProtKB">
        <authorList>
            <consortium name="Ensembl"/>
        </authorList>
    </citation>
    <scope>IDENTIFICATION</scope>
</reference>
<evidence type="ECO:0000259" key="16">
    <source>
        <dbReference type="PROSITE" id="PS51076"/>
    </source>
</evidence>
<dbReference type="SUPFAM" id="SSF49879">
    <property type="entry name" value="SMAD/FHA domain"/>
    <property type="match status" value="1"/>
</dbReference>
<dbReference type="Ensembl" id="ENSMMDT00005034663.1">
    <property type="protein sequence ID" value="ENSMMDP00005033919.1"/>
    <property type="gene ID" value="ENSMMDG00005015880.1"/>
</dbReference>
<accession>A0A667ZD84</accession>
<dbReference type="PROSITE" id="PS51075">
    <property type="entry name" value="MH1"/>
    <property type="match status" value="1"/>
</dbReference>
<keyword evidence="11 12" id="KW-0539">Nucleus</keyword>
<dbReference type="GO" id="GO:0046872">
    <property type="term" value="F:metal ion binding"/>
    <property type="evidence" value="ECO:0007669"/>
    <property type="project" value="UniProtKB-KW"/>
</dbReference>
<keyword evidence="6" id="KW-0832">Ubl conjugation</keyword>
<dbReference type="InterPro" id="IPR013019">
    <property type="entry name" value="MAD_homology_MH1"/>
</dbReference>
<evidence type="ECO:0000256" key="10">
    <source>
        <dbReference type="ARBA" id="ARBA00023163"/>
    </source>
</evidence>
<keyword evidence="5" id="KW-0862">Zinc</keyword>
<dbReference type="InterPro" id="IPR008984">
    <property type="entry name" value="SMAD_FHA_dom_sf"/>
</dbReference>
<dbReference type="PROSITE" id="PS51076">
    <property type="entry name" value="MH2"/>
    <property type="match status" value="1"/>
</dbReference>
<evidence type="ECO:0000256" key="2">
    <source>
        <dbReference type="ARBA" id="ARBA00022490"/>
    </source>
</evidence>
<keyword evidence="7" id="KW-0007">Acetylation</keyword>
<dbReference type="GO" id="GO:0071144">
    <property type="term" value="C:heteromeric SMAD protein complex"/>
    <property type="evidence" value="ECO:0007669"/>
    <property type="project" value="TreeGrafter"/>
</dbReference>